<feature type="non-terminal residue" evidence="2">
    <location>
        <position position="1"/>
    </location>
</feature>
<dbReference type="SUPFAM" id="SSF69318">
    <property type="entry name" value="Integrin alpha N-terminal domain"/>
    <property type="match status" value="1"/>
</dbReference>
<protein>
    <recommendedName>
        <fullName evidence="3">ASPIC/UnbV domain-containing protein</fullName>
    </recommendedName>
</protein>
<dbReference type="InterPro" id="IPR013517">
    <property type="entry name" value="FG-GAP"/>
</dbReference>
<dbReference type="InterPro" id="IPR028994">
    <property type="entry name" value="Integrin_alpha_N"/>
</dbReference>
<sequence>GAGVAAGDINNDGLTDLYFTSSQKANKLYINKGNLRFEDITDGAGVAGKGDWTTGVTMADVNGDGFLDIYVCQVGNYKGLQGRNQLFINQGDLTFKEEAHDYGLDFQGFSTQAAFFDYDMDGDLDMYLLNHSVHTFRSYGGAALRFGHDARAGDRLYRNDEVEGRRIFRDMTRRAGIYSSQIGYGLGVNICDINNDGFPDIYISNDFHENDYLYINNGNGAFSERLTEMIAHTSRSS</sequence>
<dbReference type="EMBL" id="BARU01039791">
    <property type="protein sequence ID" value="GAH85010.1"/>
    <property type="molecule type" value="Genomic_DNA"/>
</dbReference>
<accession>X1JUE7</accession>
<comment type="caution">
    <text evidence="2">The sequence shown here is derived from an EMBL/GenBank/DDBJ whole genome shotgun (WGS) entry which is preliminary data.</text>
</comment>
<reference evidence="2" key="1">
    <citation type="journal article" date="2014" name="Front. Microbiol.">
        <title>High frequency of phylogenetically diverse reductive dehalogenase-homologous genes in deep subseafloor sedimentary metagenomes.</title>
        <authorList>
            <person name="Kawai M."/>
            <person name="Futagami T."/>
            <person name="Toyoda A."/>
            <person name="Takaki Y."/>
            <person name="Nishi S."/>
            <person name="Hori S."/>
            <person name="Arai W."/>
            <person name="Tsubouchi T."/>
            <person name="Morono Y."/>
            <person name="Uchiyama I."/>
            <person name="Ito T."/>
            <person name="Fujiyama A."/>
            <person name="Inagaki F."/>
            <person name="Takami H."/>
        </authorList>
    </citation>
    <scope>NUCLEOTIDE SEQUENCE</scope>
    <source>
        <strain evidence="2">Expedition CK06-06</strain>
    </source>
</reference>
<feature type="non-terminal residue" evidence="2">
    <location>
        <position position="237"/>
    </location>
</feature>
<gene>
    <name evidence="2" type="ORF">S03H2_61627</name>
</gene>
<dbReference type="PANTHER" id="PTHR16026">
    <property type="entry name" value="CARTILAGE ACIDIC PROTEIN 1"/>
    <property type="match status" value="1"/>
</dbReference>
<proteinExistence type="predicted"/>
<evidence type="ECO:0000256" key="1">
    <source>
        <dbReference type="ARBA" id="ARBA00022729"/>
    </source>
</evidence>
<organism evidence="2">
    <name type="scientific">marine sediment metagenome</name>
    <dbReference type="NCBI Taxonomy" id="412755"/>
    <lineage>
        <taxon>unclassified sequences</taxon>
        <taxon>metagenomes</taxon>
        <taxon>ecological metagenomes</taxon>
    </lineage>
</organism>
<keyword evidence="1" id="KW-0732">Signal</keyword>
<dbReference type="Pfam" id="PF13517">
    <property type="entry name" value="FG-GAP_3"/>
    <property type="match status" value="2"/>
</dbReference>
<dbReference type="InterPro" id="IPR027039">
    <property type="entry name" value="Crtac1"/>
</dbReference>
<dbReference type="Gene3D" id="2.130.10.130">
    <property type="entry name" value="Integrin alpha, N-terminal"/>
    <property type="match status" value="2"/>
</dbReference>
<dbReference type="AlphaFoldDB" id="X1JUE7"/>
<dbReference type="PANTHER" id="PTHR16026:SF0">
    <property type="entry name" value="CARTILAGE ACIDIC PROTEIN 1"/>
    <property type="match status" value="1"/>
</dbReference>
<name>X1JUE7_9ZZZZ</name>
<evidence type="ECO:0000313" key="2">
    <source>
        <dbReference type="EMBL" id="GAH85010.1"/>
    </source>
</evidence>
<evidence type="ECO:0008006" key="3">
    <source>
        <dbReference type="Google" id="ProtNLM"/>
    </source>
</evidence>